<evidence type="ECO:0000256" key="4">
    <source>
        <dbReference type="ARBA" id="ARBA00022692"/>
    </source>
</evidence>
<dbReference type="GO" id="GO:0008324">
    <property type="term" value="F:monoatomic cation transmembrane transporter activity"/>
    <property type="evidence" value="ECO:0007669"/>
    <property type="project" value="InterPro"/>
</dbReference>
<evidence type="ECO:0000256" key="6">
    <source>
        <dbReference type="ARBA" id="ARBA00022989"/>
    </source>
</evidence>
<protein>
    <submittedName>
        <fullName evidence="11">Magnesium transporter, putative</fullName>
    </submittedName>
</protein>
<evidence type="ECO:0000259" key="10">
    <source>
        <dbReference type="Pfam" id="PF01769"/>
    </source>
</evidence>
<evidence type="ECO:0000256" key="9">
    <source>
        <dbReference type="SAM" id="Phobius"/>
    </source>
</evidence>
<feature type="compositionally biased region" description="Low complexity" evidence="8">
    <location>
        <begin position="301"/>
        <end position="316"/>
    </location>
</feature>
<name>A0A0S4IRA3_BODSA</name>
<dbReference type="GO" id="GO:0016020">
    <property type="term" value="C:membrane"/>
    <property type="evidence" value="ECO:0007669"/>
    <property type="project" value="UniProtKB-SubCell"/>
</dbReference>
<feature type="region of interest" description="Disordered" evidence="8">
    <location>
        <begin position="293"/>
        <end position="325"/>
    </location>
</feature>
<dbReference type="VEuPathDB" id="TriTrypDB:BSAL_61310"/>
<accession>A0A0S4IRA3</accession>
<feature type="domain" description="SLC41A/MgtE integral membrane" evidence="10">
    <location>
        <begin position="154"/>
        <end position="281"/>
    </location>
</feature>
<feature type="compositionally biased region" description="Polar residues" evidence="8">
    <location>
        <begin position="40"/>
        <end position="64"/>
    </location>
</feature>
<keyword evidence="3" id="KW-0813">Transport</keyword>
<evidence type="ECO:0000256" key="1">
    <source>
        <dbReference type="ARBA" id="ARBA00004141"/>
    </source>
</evidence>
<dbReference type="Proteomes" id="UP000051952">
    <property type="component" value="Unassembled WGS sequence"/>
</dbReference>
<dbReference type="Gene3D" id="1.10.357.20">
    <property type="entry name" value="SLC41 divalent cation transporters, integral membrane domain"/>
    <property type="match status" value="1"/>
</dbReference>
<proteinExistence type="inferred from homology"/>
<feature type="transmembrane region" description="Helical" evidence="9">
    <location>
        <begin position="193"/>
        <end position="213"/>
    </location>
</feature>
<evidence type="ECO:0000256" key="5">
    <source>
        <dbReference type="ARBA" id="ARBA00022842"/>
    </source>
</evidence>
<keyword evidence="12" id="KW-1185">Reference proteome</keyword>
<evidence type="ECO:0000256" key="2">
    <source>
        <dbReference type="ARBA" id="ARBA00009749"/>
    </source>
</evidence>
<dbReference type="Pfam" id="PF01769">
    <property type="entry name" value="MgtE"/>
    <property type="match status" value="1"/>
</dbReference>
<dbReference type="AlphaFoldDB" id="A0A0S4IRA3"/>
<dbReference type="PANTHER" id="PTHR41394:SF5">
    <property type="entry name" value="SLC41A_MGTE INTEGRAL MEMBRANE DOMAIN-CONTAINING PROTEIN"/>
    <property type="match status" value="1"/>
</dbReference>
<keyword evidence="6 9" id="KW-1133">Transmembrane helix</keyword>
<gene>
    <name evidence="11" type="ORF">BSAL_61310</name>
</gene>
<comment type="subcellular location">
    <subcellularLocation>
        <location evidence="1">Membrane</location>
        <topology evidence="1">Multi-pass membrane protein</topology>
    </subcellularLocation>
</comment>
<comment type="similarity">
    <text evidence="2">Belongs to the SLC41A transporter family.</text>
</comment>
<dbReference type="InterPro" id="IPR006667">
    <property type="entry name" value="SLC41_membr_dom"/>
</dbReference>
<evidence type="ECO:0000256" key="7">
    <source>
        <dbReference type="ARBA" id="ARBA00023136"/>
    </source>
</evidence>
<sequence length="325" mass="34869">MAANSDDSAPASSSRWRSATGLLFRRGWIRPSSPVGPAGQLQTVPQDVSAVSSSEREYNTSSDAGDSHSDYPSYEGGPPHPHRYGEGSPSILPASPGGGPTVPQRVWTTPLLQVVWQRLSVLVSLLLLQSLSQFVLEAYEGLITSNVVVPLFLTMLVGAGGNAGNQAAVHAITGLVTGELRPSHLWPLLRRELLVGLISSTCLFFIGFVRVYLYYTNEEVQPTPVFATVFCISAALFMIVLVSVVLGTALPFVLRKLKFDIEHAAPMIQVLMDILGVLIACTVCAKFLPSDVPPSQPSTPTPAAQQHQQSQAQRSPGGVTLLRHH</sequence>
<keyword evidence="5" id="KW-0460">Magnesium</keyword>
<organism evidence="11 12">
    <name type="scientific">Bodo saltans</name>
    <name type="common">Flagellated protozoan</name>
    <dbReference type="NCBI Taxonomy" id="75058"/>
    <lineage>
        <taxon>Eukaryota</taxon>
        <taxon>Discoba</taxon>
        <taxon>Euglenozoa</taxon>
        <taxon>Kinetoplastea</taxon>
        <taxon>Metakinetoplastina</taxon>
        <taxon>Eubodonida</taxon>
        <taxon>Bodonidae</taxon>
        <taxon>Bodo</taxon>
    </lineage>
</organism>
<evidence type="ECO:0000313" key="11">
    <source>
        <dbReference type="EMBL" id="CUF31978.1"/>
    </source>
</evidence>
<keyword evidence="4 9" id="KW-0812">Transmembrane</keyword>
<evidence type="ECO:0000256" key="8">
    <source>
        <dbReference type="SAM" id="MobiDB-lite"/>
    </source>
</evidence>
<dbReference type="SUPFAM" id="SSF161093">
    <property type="entry name" value="MgtE membrane domain-like"/>
    <property type="match status" value="1"/>
</dbReference>
<feature type="region of interest" description="Disordered" evidence="8">
    <location>
        <begin position="34"/>
        <end position="99"/>
    </location>
</feature>
<feature type="transmembrane region" description="Helical" evidence="9">
    <location>
        <begin position="225"/>
        <end position="254"/>
    </location>
</feature>
<dbReference type="InterPro" id="IPR036739">
    <property type="entry name" value="SLC41_membr_dom_sf"/>
</dbReference>
<evidence type="ECO:0000313" key="12">
    <source>
        <dbReference type="Proteomes" id="UP000051952"/>
    </source>
</evidence>
<evidence type="ECO:0000256" key="3">
    <source>
        <dbReference type="ARBA" id="ARBA00022448"/>
    </source>
</evidence>
<keyword evidence="7 9" id="KW-0472">Membrane</keyword>
<dbReference type="PANTHER" id="PTHR41394">
    <property type="entry name" value="MAGNESIUM TRANSPORTER MGTE"/>
    <property type="match status" value="1"/>
</dbReference>
<dbReference type="EMBL" id="CYKH01000297">
    <property type="protein sequence ID" value="CUF31978.1"/>
    <property type="molecule type" value="Genomic_DNA"/>
</dbReference>
<reference evidence="12" key="1">
    <citation type="submission" date="2015-09" db="EMBL/GenBank/DDBJ databases">
        <authorList>
            <consortium name="Pathogen Informatics"/>
        </authorList>
    </citation>
    <scope>NUCLEOTIDE SEQUENCE [LARGE SCALE GENOMIC DNA]</scope>
    <source>
        <strain evidence="12">Lake Konstanz</strain>
    </source>
</reference>
<dbReference type="OrthoDB" id="48232at2759"/>